<feature type="region of interest" description="Disordered" evidence="1">
    <location>
        <begin position="328"/>
        <end position="347"/>
    </location>
</feature>
<feature type="compositionally biased region" description="Polar residues" evidence="1">
    <location>
        <begin position="524"/>
        <end position="545"/>
    </location>
</feature>
<evidence type="ECO:0000313" key="2">
    <source>
        <dbReference type="EMBL" id="CUG46459.1"/>
    </source>
</evidence>
<feature type="region of interest" description="Disordered" evidence="1">
    <location>
        <begin position="499"/>
        <end position="658"/>
    </location>
</feature>
<feature type="region of interest" description="Disordered" evidence="1">
    <location>
        <begin position="361"/>
        <end position="391"/>
    </location>
</feature>
<keyword evidence="3" id="KW-1185">Reference proteome</keyword>
<feature type="compositionally biased region" description="Polar residues" evidence="1">
    <location>
        <begin position="570"/>
        <end position="591"/>
    </location>
</feature>
<feature type="region of interest" description="Disordered" evidence="1">
    <location>
        <begin position="1"/>
        <end position="53"/>
    </location>
</feature>
<reference evidence="3" key="1">
    <citation type="submission" date="2015-09" db="EMBL/GenBank/DDBJ databases">
        <authorList>
            <consortium name="Pathogen Informatics"/>
        </authorList>
    </citation>
    <scope>NUCLEOTIDE SEQUENCE [LARGE SCALE GENOMIC DNA]</scope>
    <source>
        <strain evidence="3">Lake Konstanz</strain>
    </source>
</reference>
<dbReference type="EMBL" id="CYKH01000827">
    <property type="protein sequence ID" value="CUG46459.1"/>
    <property type="molecule type" value="Genomic_DNA"/>
</dbReference>
<dbReference type="VEuPathDB" id="TriTrypDB:BSAL_79780"/>
<feature type="compositionally biased region" description="Low complexity" evidence="1">
    <location>
        <begin position="445"/>
        <end position="460"/>
    </location>
</feature>
<feature type="compositionally biased region" description="Low complexity" evidence="1">
    <location>
        <begin position="509"/>
        <end position="523"/>
    </location>
</feature>
<accession>A0A0S4IXV6</accession>
<feature type="region of interest" description="Disordered" evidence="1">
    <location>
        <begin position="196"/>
        <end position="260"/>
    </location>
</feature>
<dbReference type="Proteomes" id="UP000051952">
    <property type="component" value="Unassembled WGS sequence"/>
</dbReference>
<name>A0A0S4IXV6_BODSA</name>
<feature type="compositionally biased region" description="Basic and acidic residues" evidence="1">
    <location>
        <begin position="196"/>
        <end position="207"/>
    </location>
</feature>
<feature type="compositionally biased region" description="Low complexity" evidence="1">
    <location>
        <begin position="364"/>
        <end position="383"/>
    </location>
</feature>
<feature type="compositionally biased region" description="Low complexity" evidence="1">
    <location>
        <begin position="614"/>
        <end position="629"/>
    </location>
</feature>
<evidence type="ECO:0000313" key="3">
    <source>
        <dbReference type="Proteomes" id="UP000051952"/>
    </source>
</evidence>
<feature type="compositionally biased region" description="Polar residues" evidence="1">
    <location>
        <begin position="222"/>
        <end position="235"/>
    </location>
</feature>
<dbReference type="AlphaFoldDB" id="A0A0S4IXV6"/>
<sequence>MSVSKAPIASAPPKAAPARPVMSISRKADRPSRPAGNSWVEGSGGAGDRPMVSSLRSVLLSSMSSNDSSSTLLSSSLGGGPQRQFAANYGGIVVTEAPRALPRDFLTEPTVAPIRPRGAVDQNTKATVSQYNDNDTSAPIAAAASKQLHLDSTIESASLRVRAPRINAASVDRHEATIHEATMRRLQEENQRALAHFSEHPPSERRRSSSQQAGQSPLVPRQTPTLTRPAASSTAGGPRRASTPEGRRFILSHGNDNNNATVACTSCGSPLGLNRTNPPDIQSTHVASTTTQNATSVSVPQHLSPMRHENVNEDGVPSRLTDAIYGPRGVSPARSAKPVNESTYQPSVKFQEPRAVANIRTQSPQPTAPTEPAAPVTTLVAPRPSSPYRSVPITKGSLPQGAGIGRGSAAITSVSIRTSLLPLEVTEVPQVLRSRSSSPSVANPAAMSTTPQTASSSSAAFLHHSRGSGGSGGDSVTSIAFHSSSSSYRVVSSAAGVAAATHQQAPTPSGAGASGRSGSSNAGDHTSSAVVFQHQSRPETPTRSGSAVGVETIPSSRIPKLSPPRKRTATRQGPSVAVTNGSSWGNSVTRITSKKQHHALVTTTAGGGARDDVPSLSPSSSSENDASPPKARSLSPLAVPRDSSATRTAWVPQQAVTSSSSISSKAPKYCWSCGGRHPDGQAVVKFCSTCGARVL</sequence>
<proteinExistence type="predicted"/>
<protein>
    <submittedName>
        <fullName evidence="2">Uncharacterized protein</fullName>
    </submittedName>
</protein>
<feature type="compositionally biased region" description="Low complexity" evidence="1">
    <location>
        <begin position="1"/>
        <end position="20"/>
    </location>
</feature>
<organism evidence="2 3">
    <name type="scientific">Bodo saltans</name>
    <name type="common">Flagellated protozoan</name>
    <dbReference type="NCBI Taxonomy" id="75058"/>
    <lineage>
        <taxon>Eukaryota</taxon>
        <taxon>Discoba</taxon>
        <taxon>Euglenozoa</taxon>
        <taxon>Kinetoplastea</taxon>
        <taxon>Metakinetoplastina</taxon>
        <taxon>Eubodonida</taxon>
        <taxon>Bodonidae</taxon>
        <taxon>Bodo</taxon>
    </lineage>
</organism>
<feature type="region of interest" description="Disordered" evidence="1">
    <location>
        <begin position="430"/>
        <end position="474"/>
    </location>
</feature>
<evidence type="ECO:0000256" key="1">
    <source>
        <dbReference type="SAM" id="MobiDB-lite"/>
    </source>
</evidence>
<gene>
    <name evidence="2" type="ORF">BSAL_79780</name>
</gene>